<comment type="caution">
    <text evidence="2">The sequence shown here is derived from an EMBL/GenBank/DDBJ whole genome shotgun (WGS) entry which is preliminary data.</text>
</comment>
<dbReference type="GO" id="GO:0070286">
    <property type="term" value="P:axonemal dynein complex assembly"/>
    <property type="evidence" value="ECO:0007669"/>
    <property type="project" value="TreeGrafter"/>
</dbReference>
<dbReference type="EMBL" id="JARGEI010000008">
    <property type="protein sequence ID" value="KAJ8727405.1"/>
    <property type="molecule type" value="Genomic_DNA"/>
</dbReference>
<evidence type="ECO:0000256" key="1">
    <source>
        <dbReference type="SAM" id="Coils"/>
    </source>
</evidence>
<dbReference type="GO" id="GO:0007288">
    <property type="term" value="P:sperm axoneme assembly"/>
    <property type="evidence" value="ECO:0007669"/>
    <property type="project" value="TreeGrafter"/>
</dbReference>
<dbReference type="InterPro" id="IPR019734">
    <property type="entry name" value="TPR_rpt"/>
</dbReference>
<name>A0AAD7YTK3_MYTSE</name>
<evidence type="ECO:0008006" key="4">
    <source>
        <dbReference type="Google" id="ProtNLM"/>
    </source>
</evidence>
<keyword evidence="1" id="KW-0175">Coiled coil</keyword>
<keyword evidence="3" id="KW-1185">Reference proteome</keyword>
<evidence type="ECO:0000313" key="3">
    <source>
        <dbReference type="Proteomes" id="UP001231518"/>
    </source>
</evidence>
<dbReference type="InterPro" id="IPR043195">
    <property type="entry name" value="TTC12"/>
</dbReference>
<dbReference type="InterPro" id="IPR011990">
    <property type="entry name" value="TPR-like_helical_dom_sf"/>
</dbReference>
<reference evidence="2" key="1">
    <citation type="submission" date="2023-03" db="EMBL/GenBank/DDBJ databases">
        <title>Chromosome-level genomes of two armyworms, Mythimna separata and Mythimna loreyi, provide insights into the biosynthesis and reception of sex pheromones.</title>
        <authorList>
            <person name="Zhao H."/>
        </authorList>
    </citation>
    <scope>NUCLEOTIDE SEQUENCE</scope>
    <source>
        <strain evidence="2">BeijingLab</strain>
        <tissue evidence="2">Pupa</tissue>
    </source>
</reference>
<gene>
    <name evidence="2" type="ORF">PYW07_001524</name>
</gene>
<sequence length="257" mass="30382">MDITKNPALRDTKSIELNEEFNNFMQRVSEVSKLVTDMGSGDKEKAEAAKLLADQYLGGKVIIDEDLKLTVKQDRTLINEKAFENLTSRDVGEMDKDAWMAEVSKDAEKRYQDKKVRRERADTLKTQAIKAFRRQEYDRALSCYNKAIEQIRDDPMLYCDRALTKIKLGKFDKVYDDCDLTLRLNEKSFRARLYTAKAYKELEELDKLQEARKELDEMFPQHKDLIIDFLERKEEYYVKEEKEEDEENEQETEVIEI</sequence>
<dbReference type="PANTHER" id="PTHR46540">
    <property type="entry name" value="TETRATRICOPEPTIDE REPEAT PROTEIN 12"/>
    <property type="match status" value="1"/>
</dbReference>
<organism evidence="2 3">
    <name type="scientific">Mythimna separata</name>
    <name type="common">Oriental armyworm</name>
    <name type="synonym">Pseudaletia separata</name>
    <dbReference type="NCBI Taxonomy" id="271217"/>
    <lineage>
        <taxon>Eukaryota</taxon>
        <taxon>Metazoa</taxon>
        <taxon>Ecdysozoa</taxon>
        <taxon>Arthropoda</taxon>
        <taxon>Hexapoda</taxon>
        <taxon>Insecta</taxon>
        <taxon>Pterygota</taxon>
        <taxon>Neoptera</taxon>
        <taxon>Endopterygota</taxon>
        <taxon>Lepidoptera</taxon>
        <taxon>Glossata</taxon>
        <taxon>Ditrysia</taxon>
        <taxon>Noctuoidea</taxon>
        <taxon>Noctuidae</taxon>
        <taxon>Noctuinae</taxon>
        <taxon>Hadenini</taxon>
        <taxon>Mythimna</taxon>
    </lineage>
</organism>
<feature type="coiled-coil region" evidence="1">
    <location>
        <begin position="198"/>
        <end position="250"/>
    </location>
</feature>
<dbReference type="Gene3D" id="1.25.40.10">
    <property type="entry name" value="Tetratricopeptide repeat domain"/>
    <property type="match status" value="1"/>
</dbReference>
<accession>A0AAD7YTK3</accession>
<dbReference type="GO" id="GO:0005813">
    <property type="term" value="C:centrosome"/>
    <property type="evidence" value="ECO:0007669"/>
    <property type="project" value="TreeGrafter"/>
</dbReference>
<evidence type="ECO:0000313" key="2">
    <source>
        <dbReference type="EMBL" id="KAJ8727405.1"/>
    </source>
</evidence>
<dbReference type="AlphaFoldDB" id="A0AAD7YTK3"/>
<proteinExistence type="predicted"/>
<dbReference type="SMART" id="SM00028">
    <property type="entry name" value="TPR"/>
    <property type="match status" value="2"/>
</dbReference>
<protein>
    <recommendedName>
        <fullName evidence="4">Tetratricopeptide repeat protein 12</fullName>
    </recommendedName>
</protein>
<dbReference type="GO" id="GO:0005737">
    <property type="term" value="C:cytoplasm"/>
    <property type="evidence" value="ECO:0007669"/>
    <property type="project" value="TreeGrafter"/>
</dbReference>
<dbReference type="SUPFAM" id="SSF48452">
    <property type="entry name" value="TPR-like"/>
    <property type="match status" value="1"/>
</dbReference>
<dbReference type="Proteomes" id="UP001231518">
    <property type="component" value="Chromosome 11"/>
</dbReference>
<dbReference type="PANTHER" id="PTHR46540:SF1">
    <property type="entry name" value="TETRATRICOPEPTIDE REPEAT PROTEIN 12"/>
    <property type="match status" value="1"/>
</dbReference>